<accession>A0A1I2QY75</accession>
<feature type="compositionally biased region" description="Basic residues" evidence="1">
    <location>
        <begin position="320"/>
        <end position="331"/>
    </location>
</feature>
<dbReference type="EMBL" id="FOOT01000002">
    <property type="protein sequence ID" value="SFG30661.1"/>
    <property type="molecule type" value="Genomic_DNA"/>
</dbReference>
<dbReference type="PANTHER" id="PTHR42951:SF17">
    <property type="entry name" value="METALLO-BETA-LACTAMASE DOMAIN-CONTAINING PROTEIN"/>
    <property type="match status" value="1"/>
</dbReference>
<dbReference type="Gene3D" id="3.60.15.10">
    <property type="entry name" value="Ribonuclease Z/Hydroxyacylglutathione hydrolase-like"/>
    <property type="match status" value="1"/>
</dbReference>
<dbReference type="AlphaFoldDB" id="A0A1I2QY75"/>
<dbReference type="InterPro" id="IPR050855">
    <property type="entry name" value="NDM-1-like"/>
</dbReference>
<protein>
    <submittedName>
        <fullName evidence="3">Glyoxylase, beta-lactamase superfamily II</fullName>
    </submittedName>
</protein>
<gene>
    <name evidence="3" type="ORF">SAMN05421739_10288</name>
</gene>
<dbReference type="Pfam" id="PF00753">
    <property type="entry name" value="Lactamase_B"/>
    <property type="match status" value="1"/>
</dbReference>
<reference evidence="4" key="1">
    <citation type="submission" date="2016-10" db="EMBL/GenBank/DDBJ databases">
        <authorList>
            <person name="Varghese N."/>
            <person name="Submissions S."/>
        </authorList>
    </citation>
    <scope>NUCLEOTIDE SEQUENCE [LARGE SCALE GENOMIC DNA]</scope>
    <source>
        <strain evidence="4">LP51</strain>
    </source>
</reference>
<dbReference type="InterPro" id="IPR036866">
    <property type="entry name" value="RibonucZ/Hydroxyglut_hydro"/>
</dbReference>
<evidence type="ECO:0000313" key="3">
    <source>
        <dbReference type="EMBL" id="SFG30661.1"/>
    </source>
</evidence>
<dbReference type="SMART" id="SM00849">
    <property type="entry name" value="Lactamase_B"/>
    <property type="match status" value="1"/>
</dbReference>
<organism evidence="3 4">
    <name type="scientific">Pontibacter chinhatensis</name>
    <dbReference type="NCBI Taxonomy" id="1436961"/>
    <lineage>
        <taxon>Bacteria</taxon>
        <taxon>Pseudomonadati</taxon>
        <taxon>Bacteroidota</taxon>
        <taxon>Cytophagia</taxon>
        <taxon>Cytophagales</taxon>
        <taxon>Hymenobacteraceae</taxon>
        <taxon>Pontibacter</taxon>
    </lineage>
</organism>
<evidence type="ECO:0000256" key="1">
    <source>
        <dbReference type="SAM" id="MobiDB-lite"/>
    </source>
</evidence>
<evidence type="ECO:0000259" key="2">
    <source>
        <dbReference type="SMART" id="SM00849"/>
    </source>
</evidence>
<dbReference type="PANTHER" id="PTHR42951">
    <property type="entry name" value="METALLO-BETA-LACTAMASE DOMAIN-CONTAINING"/>
    <property type="match status" value="1"/>
</dbReference>
<dbReference type="InterPro" id="IPR001279">
    <property type="entry name" value="Metallo-B-lactamas"/>
</dbReference>
<feature type="region of interest" description="Disordered" evidence="1">
    <location>
        <begin position="320"/>
        <end position="364"/>
    </location>
</feature>
<dbReference type="Proteomes" id="UP000198724">
    <property type="component" value="Unassembled WGS sequence"/>
</dbReference>
<feature type="domain" description="Metallo-beta-lactamase" evidence="2">
    <location>
        <begin position="29"/>
        <end position="238"/>
    </location>
</feature>
<keyword evidence="4" id="KW-1185">Reference proteome</keyword>
<sequence>MAATSAQHATPKRHTFPVAPRVWGLKTVIVNLYFVANPDGSWVLVDAGIPGSANKIKEAAAQIFGPDSRPSAIVLTHGHFDHVGAVKELAELWAVPVYAHPMEFPYLTGQSSYPPPDPSVGGGAVAYLSFAYPKKPIDIKSHLELLPKDGSVPGLEGWHWIYTPGHTPGHVSLFREEDRLLLAGDAFVTRHGESGLAVITQKREVHGPPAYFTPDWGSAHHSVEALCDLDPEIAATGHGLPMTGEELRQQLKRLVQDFWLVAVPKHGRYVHEPAVVDEYGVVSVPPPVSNPVPTVLAVAGAVALAGVAWAAMSKRNHKKGYSYNKRSRHSAGQRPYSHNRVLRDTPAAIDPDYTNPTDHTNNYP</sequence>
<feature type="compositionally biased region" description="Polar residues" evidence="1">
    <location>
        <begin position="354"/>
        <end position="364"/>
    </location>
</feature>
<evidence type="ECO:0000313" key="4">
    <source>
        <dbReference type="Proteomes" id="UP000198724"/>
    </source>
</evidence>
<dbReference type="SUPFAM" id="SSF56281">
    <property type="entry name" value="Metallo-hydrolase/oxidoreductase"/>
    <property type="match status" value="1"/>
</dbReference>
<dbReference type="OrthoDB" id="9802248at2"/>
<dbReference type="RefSeq" id="WP_092100277.1">
    <property type="nucleotide sequence ID" value="NZ_FOOT01000002.1"/>
</dbReference>
<proteinExistence type="predicted"/>
<dbReference type="CDD" id="cd07721">
    <property type="entry name" value="yflN-like_MBL-fold"/>
    <property type="match status" value="1"/>
</dbReference>
<dbReference type="STRING" id="1436961.SAMN05421739_10288"/>
<name>A0A1I2QY75_9BACT</name>